<name>A0ABD0PNE3_CIRMR</name>
<comment type="caution">
    <text evidence="2">The sequence shown here is derived from an EMBL/GenBank/DDBJ whole genome shotgun (WGS) entry which is preliminary data.</text>
</comment>
<evidence type="ECO:0000259" key="1">
    <source>
        <dbReference type="PROSITE" id="PS50846"/>
    </source>
</evidence>
<dbReference type="InterPro" id="IPR036163">
    <property type="entry name" value="HMA_dom_sf"/>
</dbReference>
<protein>
    <recommendedName>
        <fullName evidence="1">HMA domain-containing protein</fullName>
    </recommendedName>
</protein>
<dbReference type="Proteomes" id="UP001529510">
    <property type="component" value="Unassembled WGS sequence"/>
</dbReference>
<evidence type="ECO:0000313" key="3">
    <source>
        <dbReference type="Proteomes" id="UP001529510"/>
    </source>
</evidence>
<gene>
    <name evidence="2" type="ORF">M9458_027898</name>
</gene>
<dbReference type="Gene3D" id="3.30.70.100">
    <property type="match status" value="1"/>
</dbReference>
<dbReference type="PROSITE" id="PS50846">
    <property type="entry name" value="HMA_2"/>
    <property type="match status" value="1"/>
</dbReference>
<sequence>MPSCLLSSSRGGMASSTNLCRVTLGVEGMTCGSCVQSIEGRIGGLPGVIHIQ</sequence>
<organism evidence="2 3">
    <name type="scientific">Cirrhinus mrigala</name>
    <name type="common">Mrigala</name>
    <dbReference type="NCBI Taxonomy" id="683832"/>
    <lineage>
        <taxon>Eukaryota</taxon>
        <taxon>Metazoa</taxon>
        <taxon>Chordata</taxon>
        <taxon>Craniata</taxon>
        <taxon>Vertebrata</taxon>
        <taxon>Euteleostomi</taxon>
        <taxon>Actinopterygii</taxon>
        <taxon>Neopterygii</taxon>
        <taxon>Teleostei</taxon>
        <taxon>Ostariophysi</taxon>
        <taxon>Cypriniformes</taxon>
        <taxon>Cyprinidae</taxon>
        <taxon>Labeoninae</taxon>
        <taxon>Labeonini</taxon>
        <taxon>Cirrhinus</taxon>
    </lineage>
</organism>
<dbReference type="SUPFAM" id="SSF55008">
    <property type="entry name" value="HMA, heavy metal-associated domain"/>
    <property type="match status" value="1"/>
</dbReference>
<dbReference type="Pfam" id="PF00403">
    <property type="entry name" value="HMA"/>
    <property type="match status" value="1"/>
</dbReference>
<dbReference type="InterPro" id="IPR006121">
    <property type="entry name" value="HMA_dom"/>
</dbReference>
<evidence type="ECO:0000313" key="2">
    <source>
        <dbReference type="EMBL" id="KAL0175568.1"/>
    </source>
</evidence>
<reference evidence="2 3" key="1">
    <citation type="submission" date="2024-05" db="EMBL/GenBank/DDBJ databases">
        <title>Genome sequencing and assembly of Indian major carp, Cirrhinus mrigala (Hamilton, 1822).</title>
        <authorList>
            <person name="Mohindra V."/>
            <person name="Chowdhury L.M."/>
            <person name="Lal K."/>
            <person name="Jena J.K."/>
        </authorList>
    </citation>
    <scope>NUCLEOTIDE SEQUENCE [LARGE SCALE GENOMIC DNA]</scope>
    <source>
        <strain evidence="2">CM1030</strain>
        <tissue evidence="2">Blood</tissue>
    </source>
</reference>
<dbReference type="EMBL" id="JAMKFB020000014">
    <property type="protein sequence ID" value="KAL0175568.1"/>
    <property type="molecule type" value="Genomic_DNA"/>
</dbReference>
<feature type="domain" description="HMA" evidence="1">
    <location>
        <begin position="20"/>
        <end position="52"/>
    </location>
</feature>
<proteinExistence type="predicted"/>
<keyword evidence="3" id="KW-1185">Reference proteome</keyword>
<accession>A0ABD0PNE3</accession>
<dbReference type="CDD" id="cd00371">
    <property type="entry name" value="HMA"/>
    <property type="match status" value="1"/>
</dbReference>
<feature type="non-terminal residue" evidence="2">
    <location>
        <position position="52"/>
    </location>
</feature>
<dbReference type="AlphaFoldDB" id="A0ABD0PNE3"/>